<keyword evidence="2" id="KW-1185">Reference proteome</keyword>
<comment type="caution">
    <text evidence="1">The sequence shown here is derived from an EMBL/GenBank/DDBJ whole genome shotgun (WGS) entry which is preliminary data.</text>
</comment>
<organism evidence="1 2">
    <name type="scientific">Oculimacula yallundae</name>
    <dbReference type="NCBI Taxonomy" id="86028"/>
    <lineage>
        <taxon>Eukaryota</taxon>
        <taxon>Fungi</taxon>
        <taxon>Dikarya</taxon>
        <taxon>Ascomycota</taxon>
        <taxon>Pezizomycotina</taxon>
        <taxon>Leotiomycetes</taxon>
        <taxon>Helotiales</taxon>
        <taxon>Ploettnerulaceae</taxon>
        <taxon>Oculimacula</taxon>
    </lineage>
</organism>
<protein>
    <submittedName>
        <fullName evidence="1">Uncharacterized protein</fullName>
    </submittedName>
</protein>
<evidence type="ECO:0000313" key="1">
    <source>
        <dbReference type="EMBL" id="KAL2065921.1"/>
    </source>
</evidence>
<name>A0ABR4C7L1_9HELO</name>
<dbReference type="Proteomes" id="UP001595075">
    <property type="component" value="Unassembled WGS sequence"/>
</dbReference>
<sequence>MAKSAAQQHYQDPPIAFNHAGLTVLILSMADGSTPTATKTQRLISQSQKSLSPGLALGMNAFRGSRFEITSEVLPAILAQNRPSSHSFNLAITRSPGVLAIHYRSTKVKNRDCG</sequence>
<dbReference type="EMBL" id="JAZHXI010000012">
    <property type="protein sequence ID" value="KAL2065921.1"/>
    <property type="molecule type" value="Genomic_DNA"/>
</dbReference>
<gene>
    <name evidence="1" type="ORF">VTL71DRAFT_3591</name>
</gene>
<proteinExistence type="predicted"/>
<accession>A0ABR4C7L1</accession>
<reference evidence="1 2" key="1">
    <citation type="journal article" date="2024" name="Commun. Biol.">
        <title>Comparative genomic analysis of thermophilic fungi reveals convergent evolutionary adaptations and gene losses.</title>
        <authorList>
            <person name="Steindorff A.S."/>
            <person name="Aguilar-Pontes M.V."/>
            <person name="Robinson A.J."/>
            <person name="Andreopoulos B."/>
            <person name="LaButti K."/>
            <person name="Kuo A."/>
            <person name="Mondo S."/>
            <person name="Riley R."/>
            <person name="Otillar R."/>
            <person name="Haridas S."/>
            <person name="Lipzen A."/>
            <person name="Grimwood J."/>
            <person name="Schmutz J."/>
            <person name="Clum A."/>
            <person name="Reid I.D."/>
            <person name="Moisan M.C."/>
            <person name="Butler G."/>
            <person name="Nguyen T.T.M."/>
            <person name="Dewar K."/>
            <person name="Conant G."/>
            <person name="Drula E."/>
            <person name="Henrissat B."/>
            <person name="Hansel C."/>
            <person name="Singer S."/>
            <person name="Hutchinson M.I."/>
            <person name="de Vries R.P."/>
            <person name="Natvig D.O."/>
            <person name="Powell A.J."/>
            <person name="Tsang A."/>
            <person name="Grigoriev I.V."/>
        </authorList>
    </citation>
    <scope>NUCLEOTIDE SEQUENCE [LARGE SCALE GENOMIC DNA]</scope>
    <source>
        <strain evidence="1 2">CBS 494.80</strain>
    </source>
</reference>
<evidence type="ECO:0000313" key="2">
    <source>
        <dbReference type="Proteomes" id="UP001595075"/>
    </source>
</evidence>